<sequence>MEFPSTGFFAGVGCGLVIGWLLRGKFFSRSAVTAAVNSANADVSVMGDTGDCKLIIVVRNDLKMGKGKVAAQCSHAAVSAYKKLGRTNPEMLKNWEYSGQPKVVVKAPDEETLFMGMCSYHALYWCGNRGQEPVVTINTKNHRRLIGVGTGHHSKIFSIVLRRFGTGHFIQLFRADCSVEVNGVPWLETSQTWAIGSIERKNHIITMQSNSQYVAIYDCKEHSLTIRIINTSARFLCGLCGNYNGDPTDELQGEQSIDDLAEKFRAEDPTCGPITSRLPQ</sequence>
<dbReference type="Pfam" id="PF01981">
    <property type="entry name" value="PTH2"/>
    <property type="match status" value="1"/>
</dbReference>
<dbReference type="PROSITE" id="PS51233">
    <property type="entry name" value="VWFD"/>
    <property type="match status" value="1"/>
</dbReference>
<dbReference type="Gene3D" id="3.40.1490.10">
    <property type="entry name" value="Bit1"/>
    <property type="match status" value="1"/>
</dbReference>
<proteinExistence type="inferred from homology"/>
<evidence type="ECO:0000256" key="4">
    <source>
        <dbReference type="ARBA" id="ARBA00048707"/>
    </source>
</evidence>
<keyword evidence="2" id="KW-0378">Hydrolase</keyword>
<name>A0ABM0MDP8_SACKO</name>
<dbReference type="InterPro" id="IPR001846">
    <property type="entry name" value="VWF_type-D"/>
</dbReference>
<dbReference type="InterPro" id="IPR023476">
    <property type="entry name" value="Pep_tRNA_hydro_II_dom_sf"/>
</dbReference>
<comment type="catalytic activity">
    <reaction evidence="4">
        <text>an N-acyl-L-alpha-aminoacyl-tRNA + H2O = an N-acyl-L-amino acid + a tRNA + H(+)</text>
        <dbReference type="Rhea" id="RHEA:54448"/>
        <dbReference type="Rhea" id="RHEA-COMP:10123"/>
        <dbReference type="Rhea" id="RHEA-COMP:13883"/>
        <dbReference type="ChEBI" id="CHEBI:15377"/>
        <dbReference type="ChEBI" id="CHEBI:15378"/>
        <dbReference type="ChEBI" id="CHEBI:59874"/>
        <dbReference type="ChEBI" id="CHEBI:78442"/>
        <dbReference type="ChEBI" id="CHEBI:138191"/>
        <dbReference type="EC" id="3.1.1.29"/>
    </reaction>
</comment>
<dbReference type="RefSeq" id="XP_006818139.1">
    <property type="nucleotide sequence ID" value="XM_006818076.1"/>
</dbReference>
<evidence type="ECO:0000259" key="5">
    <source>
        <dbReference type="PROSITE" id="PS51233"/>
    </source>
</evidence>
<keyword evidence="6" id="KW-1185">Reference proteome</keyword>
<evidence type="ECO:0000256" key="1">
    <source>
        <dbReference type="ARBA" id="ARBA00013260"/>
    </source>
</evidence>
<evidence type="ECO:0000313" key="7">
    <source>
        <dbReference type="RefSeq" id="XP_006818139.1"/>
    </source>
</evidence>
<organism evidence="6 7">
    <name type="scientific">Saccoglossus kowalevskii</name>
    <name type="common">Acorn worm</name>
    <dbReference type="NCBI Taxonomy" id="10224"/>
    <lineage>
        <taxon>Eukaryota</taxon>
        <taxon>Metazoa</taxon>
        <taxon>Hemichordata</taxon>
        <taxon>Enteropneusta</taxon>
        <taxon>Harrimaniidae</taxon>
        <taxon>Saccoglossus</taxon>
    </lineage>
</organism>
<dbReference type="Proteomes" id="UP000694865">
    <property type="component" value="Unplaced"/>
</dbReference>
<gene>
    <name evidence="7" type="primary">LOC100372224</name>
</gene>
<dbReference type="PANTHER" id="PTHR12649">
    <property type="entry name" value="PEPTIDYL-TRNA HYDROLASE 2"/>
    <property type="match status" value="1"/>
</dbReference>
<evidence type="ECO:0000256" key="3">
    <source>
        <dbReference type="ARBA" id="ARBA00038050"/>
    </source>
</evidence>
<protein>
    <recommendedName>
        <fullName evidence="1">peptidyl-tRNA hydrolase</fullName>
        <ecNumber evidence="1">3.1.1.29</ecNumber>
    </recommendedName>
</protein>
<dbReference type="GeneID" id="100372224"/>
<dbReference type="PANTHER" id="PTHR12649:SF11">
    <property type="entry name" value="PEPTIDYL-TRNA HYDROLASE 2, MITOCHONDRIAL"/>
    <property type="match status" value="1"/>
</dbReference>
<dbReference type="EC" id="3.1.1.29" evidence="1"/>
<accession>A0ABM0MDP8</accession>
<comment type="similarity">
    <text evidence="3">Belongs to the PTH2 family.</text>
</comment>
<evidence type="ECO:0000256" key="2">
    <source>
        <dbReference type="ARBA" id="ARBA00022801"/>
    </source>
</evidence>
<evidence type="ECO:0000313" key="6">
    <source>
        <dbReference type="Proteomes" id="UP000694865"/>
    </source>
</evidence>
<dbReference type="SUPFAM" id="SSF102462">
    <property type="entry name" value="Peptidyl-tRNA hydrolase II"/>
    <property type="match status" value="1"/>
</dbReference>
<reference evidence="7" key="1">
    <citation type="submission" date="2025-08" db="UniProtKB">
        <authorList>
            <consortium name="RefSeq"/>
        </authorList>
    </citation>
    <scope>IDENTIFICATION</scope>
    <source>
        <tissue evidence="7">Testes</tissue>
    </source>
</reference>
<feature type="domain" description="VWFD" evidence="5">
    <location>
        <begin position="93"/>
        <end position="272"/>
    </location>
</feature>
<dbReference type="InterPro" id="IPR002833">
    <property type="entry name" value="PTH2"/>
</dbReference>